<feature type="non-terminal residue" evidence="2">
    <location>
        <position position="121"/>
    </location>
</feature>
<dbReference type="AlphaFoldDB" id="A0A6J4TNB7"/>
<evidence type="ECO:0000313" key="2">
    <source>
        <dbReference type="EMBL" id="CAA9528050.1"/>
    </source>
</evidence>
<proteinExistence type="predicted"/>
<feature type="region of interest" description="Disordered" evidence="1">
    <location>
        <begin position="1"/>
        <end position="42"/>
    </location>
</feature>
<feature type="non-terminal residue" evidence="2">
    <location>
        <position position="1"/>
    </location>
</feature>
<reference evidence="2" key="1">
    <citation type="submission" date="2020-02" db="EMBL/GenBank/DDBJ databases">
        <authorList>
            <person name="Meier V. D."/>
        </authorList>
    </citation>
    <scope>NUCLEOTIDE SEQUENCE</scope>
    <source>
        <strain evidence="2">AVDCRST_MAG73</strain>
    </source>
</reference>
<sequence length="121" mass="13600">CGARHRGGTTRPRDTRPSQSPTSRSPSWGNAPMSPATAPWTKMVRFSMRSSVKTLVQRAGWTRSTPAPGTRPSWSRAEPAQTRKPAVDRRRSWPAAPPLPVRGRVRRRWRRWCPCHAPVPG</sequence>
<feature type="compositionally biased region" description="Low complexity" evidence="1">
    <location>
        <begin position="17"/>
        <end position="27"/>
    </location>
</feature>
<feature type="region of interest" description="Disordered" evidence="1">
    <location>
        <begin position="58"/>
        <end position="100"/>
    </location>
</feature>
<name>A0A6J4TNB7_9BACT</name>
<evidence type="ECO:0000256" key="1">
    <source>
        <dbReference type="SAM" id="MobiDB-lite"/>
    </source>
</evidence>
<gene>
    <name evidence="2" type="ORF">AVDCRST_MAG73-684</name>
</gene>
<dbReference type="EMBL" id="CADCWE010000041">
    <property type="protein sequence ID" value="CAA9528050.1"/>
    <property type="molecule type" value="Genomic_DNA"/>
</dbReference>
<protein>
    <submittedName>
        <fullName evidence="2">Uncharacterized protein</fullName>
    </submittedName>
</protein>
<organism evidence="2">
    <name type="scientific">uncultured Thermomicrobiales bacterium</name>
    <dbReference type="NCBI Taxonomy" id="1645740"/>
    <lineage>
        <taxon>Bacteria</taxon>
        <taxon>Pseudomonadati</taxon>
        <taxon>Thermomicrobiota</taxon>
        <taxon>Thermomicrobia</taxon>
        <taxon>Thermomicrobiales</taxon>
        <taxon>environmental samples</taxon>
    </lineage>
</organism>
<accession>A0A6J4TNB7</accession>